<keyword evidence="2" id="KW-0812">Transmembrane</keyword>
<dbReference type="EMBL" id="JACIJC010000002">
    <property type="protein sequence ID" value="MBB5685556.1"/>
    <property type="molecule type" value="Genomic_DNA"/>
</dbReference>
<organism evidence="3 4">
    <name type="scientific">Sphingobium boeckii</name>
    <dbReference type="NCBI Taxonomy" id="1082345"/>
    <lineage>
        <taxon>Bacteria</taxon>
        <taxon>Pseudomonadati</taxon>
        <taxon>Pseudomonadota</taxon>
        <taxon>Alphaproteobacteria</taxon>
        <taxon>Sphingomonadales</taxon>
        <taxon>Sphingomonadaceae</taxon>
        <taxon>Sphingobium</taxon>
    </lineage>
</organism>
<accession>A0A7W9AHE2</accession>
<evidence type="ECO:0000256" key="1">
    <source>
        <dbReference type="SAM" id="MobiDB-lite"/>
    </source>
</evidence>
<proteinExistence type="predicted"/>
<evidence type="ECO:0000256" key="2">
    <source>
        <dbReference type="SAM" id="Phobius"/>
    </source>
</evidence>
<feature type="region of interest" description="Disordered" evidence="1">
    <location>
        <begin position="227"/>
        <end position="264"/>
    </location>
</feature>
<dbReference type="AlphaFoldDB" id="A0A7W9AHE2"/>
<evidence type="ECO:0000313" key="3">
    <source>
        <dbReference type="EMBL" id="MBB5685556.1"/>
    </source>
</evidence>
<evidence type="ECO:0000313" key="4">
    <source>
        <dbReference type="Proteomes" id="UP000549617"/>
    </source>
</evidence>
<feature type="transmembrane region" description="Helical" evidence="2">
    <location>
        <begin position="64"/>
        <end position="85"/>
    </location>
</feature>
<reference evidence="3 4" key="1">
    <citation type="submission" date="2020-08" db="EMBL/GenBank/DDBJ databases">
        <title>Genomic Encyclopedia of Type Strains, Phase IV (KMG-IV): sequencing the most valuable type-strain genomes for metagenomic binning, comparative biology and taxonomic classification.</title>
        <authorList>
            <person name="Goeker M."/>
        </authorList>
    </citation>
    <scope>NUCLEOTIDE SEQUENCE [LARGE SCALE GENOMIC DNA]</scope>
    <source>
        <strain evidence="3 4">DSM 25079</strain>
    </source>
</reference>
<keyword evidence="4" id="KW-1185">Reference proteome</keyword>
<sequence>MTNIPDTGVDPAMARALDRFSVPAPSVDFADRILQAAQATPVSPVTGNRHPPVRGGRRWTRGRNIVIGTVAFGLMSATAAAAGLFGDIAVRVPVIGRLIAAATPESRPAKAIKVKRAAKVQEAPAAGTRADVPPAAMPQDGLAQRREIIAERIMTRVEQRDAQRAAMGLPSRTPRISKAVAALREAAPEQRAAMIETMRTKLQERRAAIRAGEMPTLAPRIAPAENAATQTAPATPLPHTGVTETEGEADAKALPARDTLRERVTADQLRQLRELREQRSRLRQQRRR</sequence>
<keyword evidence="2" id="KW-0472">Membrane</keyword>
<protein>
    <submittedName>
        <fullName evidence="3">Uncharacterized protein</fullName>
    </submittedName>
</protein>
<dbReference type="Proteomes" id="UP000549617">
    <property type="component" value="Unassembled WGS sequence"/>
</dbReference>
<feature type="compositionally biased region" description="Low complexity" evidence="1">
    <location>
        <begin position="227"/>
        <end position="240"/>
    </location>
</feature>
<keyword evidence="2" id="KW-1133">Transmembrane helix</keyword>
<dbReference type="RefSeq" id="WP_184016974.1">
    <property type="nucleotide sequence ID" value="NZ_JACIJC010000002.1"/>
</dbReference>
<gene>
    <name evidence="3" type="ORF">FHS49_001564</name>
</gene>
<name>A0A7W9AHE2_9SPHN</name>
<comment type="caution">
    <text evidence="3">The sequence shown here is derived from an EMBL/GenBank/DDBJ whole genome shotgun (WGS) entry which is preliminary data.</text>
</comment>